<gene>
    <name evidence="2" type="ORF">K2173_009390</name>
</gene>
<sequence length="227" mass="24524">MASSRNKSNGKHLSTCCHISQRWISAEPSPPSSSGFASSTATGFGSCSSACAAAVSSASTFFARATSPTRVNVYAHHRHNSNPNPSSSSSLRFSIENRPISPNRSIAMRRQPSNHGTNAAVSNQKRTCACSPTTHPGSFRCAFHRALIRNRQGSNGNGHQSYHSSSTLNFRRSAMANSLVRIGGVEGELVKRALTALIRPSSHQLRRRADFQPRPSRLSMMSKAEDL</sequence>
<organism evidence="2 3">
    <name type="scientific">Erythroxylum novogranatense</name>
    <dbReference type="NCBI Taxonomy" id="1862640"/>
    <lineage>
        <taxon>Eukaryota</taxon>
        <taxon>Viridiplantae</taxon>
        <taxon>Streptophyta</taxon>
        <taxon>Embryophyta</taxon>
        <taxon>Tracheophyta</taxon>
        <taxon>Spermatophyta</taxon>
        <taxon>Magnoliopsida</taxon>
        <taxon>eudicotyledons</taxon>
        <taxon>Gunneridae</taxon>
        <taxon>Pentapetalae</taxon>
        <taxon>rosids</taxon>
        <taxon>fabids</taxon>
        <taxon>Malpighiales</taxon>
        <taxon>Erythroxylaceae</taxon>
        <taxon>Erythroxylum</taxon>
    </lineage>
</organism>
<dbReference type="PANTHER" id="PTHR33132:SF135">
    <property type="entry name" value="OS02G0799700 PROTEIN"/>
    <property type="match status" value="1"/>
</dbReference>
<name>A0AAV8U6Y8_9ROSI</name>
<keyword evidence="3" id="KW-1185">Reference proteome</keyword>
<dbReference type="AlphaFoldDB" id="A0AAV8U6Y8"/>
<comment type="caution">
    <text evidence="2">The sequence shown here is derived from an EMBL/GenBank/DDBJ whole genome shotgun (WGS) entry which is preliminary data.</text>
</comment>
<evidence type="ECO:0000313" key="2">
    <source>
        <dbReference type="EMBL" id="KAJ8773959.1"/>
    </source>
</evidence>
<feature type="region of interest" description="Disordered" evidence="1">
    <location>
        <begin position="202"/>
        <end position="227"/>
    </location>
</feature>
<reference evidence="2 3" key="1">
    <citation type="submission" date="2021-09" db="EMBL/GenBank/DDBJ databases">
        <title>Genomic insights and catalytic innovation underlie evolution of tropane alkaloids biosynthesis.</title>
        <authorList>
            <person name="Wang Y.-J."/>
            <person name="Tian T."/>
            <person name="Huang J.-P."/>
            <person name="Huang S.-X."/>
        </authorList>
    </citation>
    <scope>NUCLEOTIDE SEQUENCE [LARGE SCALE GENOMIC DNA]</scope>
    <source>
        <strain evidence="2">KIB-2018</strain>
        <tissue evidence="2">Leaf</tissue>
    </source>
</reference>
<evidence type="ECO:0008006" key="4">
    <source>
        <dbReference type="Google" id="ProtNLM"/>
    </source>
</evidence>
<protein>
    <recommendedName>
        <fullName evidence="4">Serine-rich protein-like protein</fullName>
    </recommendedName>
</protein>
<proteinExistence type="predicted"/>
<evidence type="ECO:0000256" key="1">
    <source>
        <dbReference type="SAM" id="MobiDB-lite"/>
    </source>
</evidence>
<accession>A0AAV8U6Y8</accession>
<dbReference type="EMBL" id="JAIWQS010000001">
    <property type="protein sequence ID" value="KAJ8773959.1"/>
    <property type="molecule type" value="Genomic_DNA"/>
</dbReference>
<dbReference type="Proteomes" id="UP001159364">
    <property type="component" value="Linkage Group LG01"/>
</dbReference>
<evidence type="ECO:0000313" key="3">
    <source>
        <dbReference type="Proteomes" id="UP001159364"/>
    </source>
</evidence>
<dbReference type="PANTHER" id="PTHR33132">
    <property type="entry name" value="OSJNBB0118P14.9 PROTEIN"/>
    <property type="match status" value="1"/>
</dbReference>